<accession>A0A183A139</accession>
<dbReference type="GO" id="GO:0004190">
    <property type="term" value="F:aspartic-type endopeptidase activity"/>
    <property type="evidence" value="ECO:0007669"/>
    <property type="project" value="InterPro"/>
</dbReference>
<dbReference type="InterPro" id="IPR001995">
    <property type="entry name" value="Peptidase_A2_cat"/>
</dbReference>
<organism evidence="4">
    <name type="scientific">Echinostoma caproni</name>
    <dbReference type="NCBI Taxonomy" id="27848"/>
    <lineage>
        <taxon>Eukaryota</taxon>
        <taxon>Metazoa</taxon>
        <taxon>Spiralia</taxon>
        <taxon>Lophotrochozoa</taxon>
        <taxon>Platyhelminthes</taxon>
        <taxon>Trematoda</taxon>
        <taxon>Digenea</taxon>
        <taxon>Plagiorchiida</taxon>
        <taxon>Echinostomata</taxon>
        <taxon>Echinostomatoidea</taxon>
        <taxon>Echinostomatidae</taxon>
        <taxon>Echinostoma</taxon>
    </lineage>
</organism>
<dbReference type="PROSITE" id="PS00141">
    <property type="entry name" value="ASP_PROTEASE"/>
    <property type="match status" value="1"/>
</dbReference>
<reference evidence="2 3" key="2">
    <citation type="submission" date="2018-11" db="EMBL/GenBank/DDBJ databases">
        <authorList>
            <consortium name="Pathogen Informatics"/>
        </authorList>
    </citation>
    <scope>NUCLEOTIDE SEQUENCE [LARGE SCALE GENOMIC DNA]</scope>
    <source>
        <strain evidence="2 3">Egypt</strain>
    </source>
</reference>
<feature type="domain" description="Peptidase A2" evidence="1">
    <location>
        <begin position="142"/>
        <end position="157"/>
    </location>
</feature>
<evidence type="ECO:0000313" key="4">
    <source>
        <dbReference type="WBParaSite" id="ECPE_0000067401-mRNA-1"/>
    </source>
</evidence>
<name>A0A183A139_9TREM</name>
<evidence type="ECO:0000313" key="2">
    <source>
        <dbReference type="EMBL" id="VDP26806.1"/>
    </source>
</evidence>
<dbReference type="AlphaFoldDB" id="A0A183A139"/>
<dbReference type="EMBL" id="UZAN01002656">
    <property type="protein sequence ID" value="VDP26806.1"/>
    <property type="molecule type" value="Genomic_DNA"/>
</dbReference>
<dbReference type="GO" id="GO:0006508">
    <property type="term" value="P:proteolysis"/>
    <property type="evidence" value="ECO:0007669"/>
    <property type="project" value="InterPro"/>
</dbReference>
<gene>
    <name evidence="2" type="ORF">ECPE_LOCUS674</name>
</gene>
<protein>
    <submittedName>
        <fullName evidence="4">Peptidase A2 domain-containing protein</fullName>
    </submittedName>
</protein>
<sequence>MRQLLGTRVLDDAILRQLWLKRLPPRIREVLAVLSNSSLDEMALAADKICSNWFFTSPAHGHQAAVEVEVARLHKPIEITCQPAPTLNIAGTTNNLAQSQEMHPTLFVHLTGKPQSRTVMTALVSGILPSRLLFIQDQSTGIRFLIDTGAELSVIPR</sequence>
<evidence type="ECO:0000313" key="3">
    <source>
        <dbReference type="Proteomes" id="UP000272942"/>
    </source>
</evidence>
<dbReference type="PROSITE" id="PS50175">
    <property type="entry name" value="ASP_PROT_RETROV"/>
    <property type="match status" value="1"/>
</dbReference>
<evidence type="ECO:0000259" key="1">
    <source>
        <dbReference type="PROSITE" id="PS50175"/>
    </source>
</evidence>
<dbReference type="WBParaSite" id="ECPE_0000067401-mRNA-1">
    <property type="protein sequence ID" value="ECPE_0000067401-mRNA-1"/>
    <property type="gene ID" value="ECPE_0000067401"/>
</dbReference>
<dbReference type="Proteomes" id="UP000272942">
    <property type="component" value="Unassembled WGS sequence"/>
</dbReference>
<reference evidence="4" key="1">
    <citation type="submission" date="2016-06" db="UniProtKB">
        <authorList>
            <consortium name="WormBaseParasite"/>
        </authorList>
    </citation>
    <scope>IDENTIFICATION</scope>
</reference>
<dbReference type="OrthoDB" id="6276451at2759"/>
<dbReference type="InterPro" id="IPR001969">
    <property type="entry name" value="Aspartic_peptidase_AS"/>
</dbReference>
<keyword evidence="3" id="KW-1185">Reference proteome</keyword>
<proteinExistence type="predicted"/>